<comment type="caution">
    <text evidence="2">The sequence shown here is derived from an EMBL/GenBank/DDBJ whole genome shotgun (WGS) entry which is preliminary data.</text>
</comment>
<dbReference type="InterPro" id="IPR005061">
    <property type="entry name" value="Ist1"/>
</dbReference>
<sequence>MFDFMFGWRKASKCKRLMKKLRGRVKLLKNKRCCVVRQLRNDVAQLIKHGHHQTAFNRVDQVYKDECIIAVYDLLAHFCEFLSRQLPYIRRSKDCPNDINEAISSLIFASARCGDLPELLRIRRLFSERYGERFEARAVDLLPGNLVNSKIRENLSINKVPNEVKYKLMEEITTTVLQTGPLALECYASEQGQLDASNGINDVHHGQHADVDFSPHQSNFSQDRSITYTDIEEFQPPLKDGETEKDQRVFMFSGVGNPKSINLLISIIIEKLADSIKVRRRSGKRTVSTDVLPPRNSEKLGVYSRAMTMPCEGWKELCVDEDGVMRSYSLPVQQCSPHVHPKLPDYDELAAKFMALKKQKFLNQEICSI</sequence>
<keyword evidence="3" id="KW-1185">Reference proteome</keyword>
<dbReference type="PANTHER" id="PTHR12161">
    <property type="entry name" value="IST1 FAMILY MEMBER"/>
    <property type="match status" value="1"/>
</dbReference>
<accession>A0AAD5D8M3</accession>
<protein>
    <recommendedName>
        <fullName evidence="4">IST1-like protein</fullName>
    </recommendedName>
</protein>
<reference evidence="2" key="1">
    <citation type="submission" date="2022-06" db="EMBL/GenBank/DDBJ databases">
        <title>Uncovering the hologenomic basis of an extraordinary plant invasion.</title>
        <authorList>
            <person name="Bieker V.C."/>
            <person name="Martin M.D."/>
            <person name="Gilbert T."/>
            <person name="Hodgins K."/>
            <person name="Battlay P."/>
            <person name="Petersen B."/>
            <person name="Wilson J."/>
        </authorList>
    </citation>
    <scope>NUCLEOTIDE SEQUENCE</scope>
    <source>
        <strain evidence="2">AA19_3_7</strain>
        <tissue evidence="2">Leaf</tissue>
    </source>
</reference>
<dbReference type="Gene3D" id="1.20.1260.60">
    <property type="entry name" value="Vacuolar protein sorting-associated protein Ist1"/>
    <property type="match status" value="1"/>
</dbReference>
<dbReference type="Proteomes" id="UP001206925">
    <property type="component" value="Unassembled WGS sequence"/>
</dbReference>
<dbReference type="Pfam" id="PF03398">
    <property type="entry name" value="Ist1"/>
    <property type="match status" value="1"/>
</dbReference>
<dbReference type="InterPro" id="IPR042277">
    <property type="entry name" value="IST1-like"/>
</dbReference>
<dbReference type="FunFam" id="1.20.1260.60:FF:000002">
    <property type="entry name" value="Vacuolar protein sorting-associated protein IST1"/>
    <property type="match status" value="1"/>
</dbReference>
<dbReference type="AlphaFoldDB" id="A0AAD5D8M3"/>
<evidence type="ECO:0008006" key="4">
    <source>
        <dbReference type="Google" id="ProtNLM"/>
    </source>
</evidence>
<evidence type="ECO:0000313" key="2">
    <source>
        <dbReference type="EMBL" id="KAI7756451.1"/>
    </source>
</evidence>
<name>A0AAD5D8M3_AMBAR</name>
<dbReference type="PANTHER" id="PTHR12161:SF44">
    <property type="entry name" value="REGULATOR OF VPS4 ACTIVITY IN THE MVB PATHWAY PROTEIN"/>
    <property type="match status" value="1"/>
</dbReference>
<organism evidence="2 3">
    <name type="scientific">Ambrosia artemisiifolia</name>
    <name type="common">Common ragweed</name>
    <dbReference type="NCBI Taxonomy" id="4212"/>
    <lineage>
        <taxon>Eukaryota</taxon>
        <taxon>Viridiplantae</taxon>
        <taxon>Streptophyta</taxon>
        <taxon>Embryophyta</taxon>
        <taxon>Tracheophyta</taxon>
        <taxon>Spermatophyta</taxon>
        <taxon>Magnoliopsida</taxon>
        <taxon>eudicotyledons</taxon>
        <taxon>Gunneridae</taxon>
        <taxon>Pentapetalae</taxon>
        <taxon>asterids</taxon>
        <taxon>campanulids</taxon>
        <taxon>Asterales</taxon>
        <taxon>Asteraceae</taxon>
        <taxon>Asteroideae</taxon>
        <taxon>Heliantheae alliance</taxon>
        <taxon>Heliantheae</taxon>
        <taxon>Ambrosia</taxon>
    </lineage>
</organism>
<evidence type="ECO:0000256" key="1">
    <source>
        <dbReference type="ARBA" id="ARBA00005536"/>
    </source>
</evidence>
<dbReference type="EMBL" id="JAMZMK010000384">
    <property type="protein sequence ID" value="KAI7756451.1"/>
    <property type="molecule type" value="Genomic_DNA"/>
</dbReference>
<dbReference type="GO" id="GO:0015031">
    <property type="term" value="P:protein transport"/>
    <property type="evidence" value="ECO:0007669"/>
    <property type="project" value="InterPro"/>
</dbReference>
<comment type="similarity">
    <text evidence="1">Belongs to the IST1 family.</text>
</comment>
<evidence type="ECO:0000313" key="3">
    <source>
        <dbReference type="Proteomes" id="UP001206925"/>
    </source>
</evidence>
<proteinExistence type="inferred from homology"/>
<gene>
    <name evidence="2" type="ORF">M8C21_002340</name>
</gene>